<sequence>MSVYNRHRLNLNSTPTVNEMATIRTTESHTSTNIGNCANKKRYRATDSEGPDRKRPVHVDSLDEEVNRIAKCYMTSAFNAYDLIVAKGFSITDTKTLKTFSDMKAKATASNTALHDFLKRDGIPSENTLGAFKLATQMMTKVIRDFSSDAKEYSWMKETIRLLRELFAMRSCTTLRNVRDSLSDSISCLEICLEGNYKFEGDQVPILDTMEQRVQRYQNRHDIKSAMGPIQSIASALLVDVEQFTDNSCDPRTLVRTNENWSRFAAVGTALSAWMNRALQSNLPNRGSLNIPNKLVAKLRKFDAKWPDRLPPGLLRNTKSLLMRKHKR</sequence>
<protein>
    <submittedName>
        <fullName evidence="1">Uncharacterized protein</fullName>
    </submittedName>
</protein>
<dbReference type="OrthoDB" id="102865at2759"/>
<keyword evidence="2" id="KW-1185">Reference proteome</keyword>
<organism evidence="1 2">
    <name type="scientific">Phytophthora megakarya</name>
    <dbReference type="NCBI Taxonomy" id="4795"/>
    <lineage>
        <taxon>Eukaryota</taxon>
        <taxon>Sar</taxon>
        <taxon>Stramenopiles</taxon>
        <taxon>Oomycota</taxon>
        <taxon>Peronosporomycetes</taxon>
        <taxon>Peronosporales</taxon>
        <taxon>Peronosporaceae</taxon>
        <taxon>Phytophthora</taxon>
    </lineage>
</organism>
<gene>
    <name evidence="1" type="ORF">PHMEG_0001071</name>
</gene>
<dbReference type="AlphaFoldDB" id="A0A225X1H9"/>
<reference evidence="2" key="1">
    <citation type="submission" date="2017-03" db="EMBL/GenBank/DDBJ databases">
        <title>Phytopthora megakarya and P. palmivora, two closely related causual agents of cacao black pod achieved similar genome size and gene model numbers by different mechanisms.</title>
        <authorList>
            <person name="Ali S."/>
            <person name="Shao J."/>
            <person name="Larry D.J."/>
            <person name="Kronmiller B."/>
            <person name="Shen D."/>
            <person name="Strem M.D."/>
            <person name="Melnick R.L."/>
            <person name="Guiltinan M.J."/>
            <person name="Tyler B.M."/>
            <person name="Meinhardt L.W."/>
            <person name="Bailey B.A."/>
        </authorList>
    </citation>
    <scope>NUCLEOTIDE SEQUENCE [LARGE SCALE GENOMIC DNA]</scope>
    <source>
        <strain evidence="2">zdho120</strain>
    </source>
</reference>
<proteinExistence type="predicted"/>
<comment type="caution">
    <text evidence="1">The sequence shown here is derived from an EMBL/GenBank/DDBJ whole genome shotgun (WGS) entry which is preliminary data.</text>
</comment>
<dbReference type="EMBL" id="NBNE01000034">
    <property type="protein sequence ID" value="OWZ23985.1"/>
    <property type="molecule type" value="Genomic_DNA"/>
</dbReference>
<accession>A0A225X1H9</accession>
<name>A0A225X1H9_9STRA</name>
<evidence type="ECO:0000313" key="1">
    <source>
        <dbReference type="EMBL" id="OWZ23985.1"/>
    </source>
</evidence>
<evidence type="ECO:0000313" key="2">
    <source>
        <dbReference type="Proteomes" id="UP000198211"/>
    </source>
</evidence>
<dbReference type="Proteomes" id="UP000198211">
    <property type="component" value="Unassembled WGS sequence"/>
</dbReference>